<feature type="signal peptide" evidence="1">
    <location>
        <begin position="1"/>
        <end position="17"/>
    </location>
</feature>
<dbReference type="AlphaFoldDB" id="A0A812KCK9"/>
<evidence type="ECO:0000313" key="3">
    <source>
        <dbReference type="Proteomes" id="UP000649617"/>
    </source>
</evidence>
<sequence>MMRMLQVFSLLVVAAQAQAPTQTMLRQAVLRKANELLNSTVDDTLGCVSSCPMDSSTLSPSPLCVLGNCTSTLAKCLFSSTCRSGVMCELRCTDKIAKTVDALHFSSLMECMRVHCPGFPPSKTCAAFHCTKEAAECAIHTKCRETLECANGCVPSKYSAALNLVQENVPVEV</sequence>
<accession>A0A812KCK9</accession>
<keyword evidence="3" id="KW-1185">Reference proteome</keyword>
<gene>
    <name evidence="2" type="ORF">SPIL2461_LOCUS3229</name>
</gene>
<dbReference type="Proteomes" id="UP000649617">
    <property type="component" value="Unassembled WGS sequence"/>
</dbReference>
<reference evidence="2" key="1">
    <citation type="submission" date="2021-02" db="EMBL/GenBank/DDBJ databases">
        <authorList>
            <person name="Dougan E. K."/>
            <person name="Rhodes N."/>
            <person name="Thang M."/>
            <person name="Chan C."/>
        </authorList>
    </citation>
    <scope>NUCLEOTIDE SEQUENCE</scope>
</reference>
<evidence type="ECO:0000313" key="2">
    <source>
        <dbReference type="EMBL" id="CAE7226555.1"/>
    </source>
</evidence>
<evidence type="ECO:0000256" key="1">
    <source>
        <dbReference type="SAM" id="SignalP"/>
    </source>
</evidence>
<keyword evidence="1" id="KW-0732">Signal</keyword>
<dbReference type="EMBL" id="CAJNIZ010003858">
    <property type="protein sequence ID" value="CAE7226555.1"/>
    <property type="molecule type" value="Genomic_DNA"/>
</dbReference>
<name>A0A812KCK9_SYMPI</name>
<proteinExistence type="predicted"/>
<evidence type="ECO:0008006" key="4">
    <source>
        <dbReference type="Google" id="ProtNLM"/>
    </source>
</evidence>
<organism evidence="2 3">
    <name type="scientific">Symbiodinium pilosum</name>
    <name type="common">Dinoflagellate</name>
    <dbReference type="NCBI Taxonomy" id="2952"/>
    <lineage>
        <taxon>Eukaryota</taxon>
        <taxon>Sar</taxon>
        <taxon>Alveolata</taxon>
        <taxon>Dinophyceae</taxon>
        <taxon>Suessiales</taxon>
        <taxon>Symbiodiniaceae</taxon>
        <taxon>Symbiodinium</taxon>
    </lineage>
</organism>
<comment type="caution">
    <text evidence="2">The sequence shown here is derived from an EMBL/GenBank/DDBJ whole genome shotgun (WGS) entry which is preliminary data.</text>
</comment>
<feature type="chain" id="PRO_5032922456" description="VDE lipocalin domain-containing protein" evidence="1">
    <location>
        <begin position="18"/>
        <end position="173"/>
    </location>
</feature>
<dbReference type="OrthoDB" id="434896at2759"/>
<protein>
    <recommendedName>
        <fullName evidence="4">VDE lipocalin domain-containing protein</fullName>
    </recommendedName>
</protein>